<feature type="transmembrane region" description="Helical" evidence="6">
    <location>
        <begin position="218"/>
        <end position="234"/>
    </location>
</feature>
<name>C9KL64_9FIRM</name>
<dbReference type="PATRIC" id="fig|500635.8.peg.360"/>
<dbReference type="EMBL" id="ABWK02000010">
    <property type="protein sequence ID" value="EEX69342.1"/>
    <property type="molecule type" value="Genomic_DNA"/>
</dbReference>
<evidence type="ECO:0000313" key="7">
    <source>
        <dbReference type="EMBL" id="EEX69342.1"/>
    </source>
</evidence>
<dbReference type="STRING" id="500635.MITSMUL_03960"/>
<keyword evidence="3 6" id="KW-0812">Transmembrane</keyword>
<evidence type="ECO:0000313" key="8">
    <source>
        <dbReference type="Proteomes" id="UP000003671"/>
    </source>
</evidence>
<feature type="transmembrane region" description="Helical" evidence="6">
    <location>
        <begin position="48"/>
        <end position="66"/>
    </location>
</feature>
<evidence type="ECO:0000256" key="4">
    <source>
        <dbReference type="ARBA" id="ARBA00022989"/>
    </source>
</evidence>
<keyword evidence="4 6" id="KW-1133">Transmembrane helix</keyword>
<proteinExistence type="inferred from homology"/>
<dbReference type="GO" id="GO:0005886">
    <property type="term" value="C:plasma membrane"/>
    <property type="evidence" value="ECO:0007669"/>
    <property type="project" value="UniProtKB-SubCell"/>
</dbReference>
<evidence type="ECO:0000256" key="1">
    <source>
        <dbReference type="ARBA" id="ARBA00004141"/>
    </source>
</evidence>
<dbReference type="InterPro" id="IPR051598">
    <property type="entry name" value="TSUP/Inactive_protease-like"/>
</dbReference>
<reference evidence="7" key="1">
    <citation type="submission" date="2009-09" db="EMBL/GenBank/DDBJ databases">
        <authorList>
            <person name="Weinstock G."/>
            <person name="Sodergren E."/>
            <person name="Clifton S."/>
            <person name="Fulton L."/>
            <person name="Fulton B."/>
            <person name="Courtney L."/>
            <person name="Fronick C."/>
            <person name="Harrison M."/>
            <person name="Strong C."/>
            <person name="Farmer C."/>
            <person name="Delahaunty K."/>
            <person name="Markovic C."/>
            <person name="Hall O."/>
            <person name="Minx P."/>
            <person name="Tomlinson C."/>
            <person name="Mitreva M."/>
            <person name="Nelson J."/>
            <person name="Hou S."/>
            <person name="Wollam A."/>
            <person name="Pepin K.H."/>
            <person name="Johnson M."/>
            <person name="Bhonagiri V."/>
            <person name="Nash W.E."/>
            <person name="Warren W."/>
            <person name="Chinwalla A."/>
            <person name="Mardis E.R."/>
            <person name="Wilson R.K."/>
        </authorList>
    </citation>
    <scope>NUCLEOTIDE SEQUENCE [LARGE SCALE GENOMIC DNA]</scope>
    <source>
        <strain evidence="7">DSM 20544</strain>
    </source>
</reference>
<dbReference type="AlphaFoldDB" id="C9KL64"/>
<comment type="caution">
    <text evidence="7">The sequence shown here is derived from an EMBL/GenBank/DDBJ whole genome shotgun (WGS) entry which is preliminary data.</text>
</comment>
<keyword evidence="6" id="KW-1003">Cell membrane</keyword>
<gene>
    <name evidence="7" type="ORF">MITSMUL_03960</name>
</gene>
<accession>C9KL64</accession>
<evidence type="ECO:0000256" key="5">
    <source>
        <dbReference type="ARBA" id="ARBA00023136"/>
    </source>
</evidence>
<feature type="transmembrane region" description="Helical" evidence="6">
    <location>
        <begin position="78"/>
        <end position="96"/>
    </location>
</feature>
<evidence type="ECO:0000256" key="2">
    <source>
        <dbReference type="ARBA" id="ARBA00009142"/>
    </source>
</evidence>
<evidence type="ECO:0000256" key="3">
    <source>
        <dbReference type="ARBA" id="ARBA00022692"/>
    </source>
</evidence>
<keyword evidence="5 6" id="KW-0472">Membrane</keyword>
<feature type="transmembrane region" description="Helical" evidence="6">
    <location>
        <begin position="246"/>
        <end position="265"/>
    </location>
</feature>
<dbReference type="Pfam" id="PF01925">
    <property type="entry name" value="TauE"/>
    <property type="match status" value="1"/>
</dbReference>
<protein>
    <recommendedName>
        <fullName evidence="6">Probable membrane transporter protein</fullName>
    </recommendedName>
</protein>
<dbReference type="PANTHER" id="PTHR43701:SF2">
    <property type="entry name" value="MEMBRANE TRANSPORTER PROTEIN YJNA-RELATED"/>
    <property type="match status" value="1"/>
</dbReference>
<keyword evidence="8" id="KW-1185">Reference proteome</keyword>
<feature type="transmembrane region" description="Helical" evidence="6">
    <location>
        <begin position="108"/>
        <end position="129"/>
    </location>
</feature>
<organism evidence="7 8">
    <name type="scientific">Mitsuokella multacida DSM 20544</name>
    <dbReference type="NCBI Taxonomy" id="500635"/>
    <lineage>
        <taxon>Bacteria</taxon>
        <taxon>Bacillati</taxon>
        <taxon>Bacillota</taxon>
        <taxon>Negativicutes</taxon>
        <taxon>Selenomonadales</taxon>
        <taxon>Selenomonadaceae</taxon>
        <taxon>Mitsuokella</taxon>
    </lineage>
</organism>
<dbReference type="Proteomes" id="UP000003671">
    <property type="component" value="Unassembled WGS sequence"/>
</dbReference>
<dbReference type="eggNOG" id="COG0730">
    <property type="taxonomic scope" value="Bacteria"/>
</dbReference>
<dbReference type="PANTHER" id="PTHR43701">
    <property type="entry name" value="MEMBRANE TRANSPORTER PROTEIN MJ0441-RELATED"/>
    <property type="match status" value="1"/>
</dbReference>
<dbReference type="HOGENOM" id="CLU_045498_5_5_9"/>
<feature type="transmembrane region" description="Helical" evidence="6">
    <location>
        <begin position="188"/>
        <end position="211"/>
    </location>
</feature>
<evidence type="ECO:0000256" key="6">
    <source>
        <dbReference type="RuleBase" id="RU363041"/>
    </source>
</evidence>
<comment type="similarity">
    <text evidence="2 6">Belongs to the 4-toluene sulfonate uptake permease (TSUP) (TC 2.A.102) family.</text>
</comment>
<sequence>MQSLLAFLFERMVLMLFASMLVLGALIGFVGAGGAGVTIALLTVGFHVPIHTALAVALASMVFTMLSGTISHFRQHEVLVKTGAIMGLGGITGAYLGANFSNIVPSNILSAITGFMLASSAVTLYIKMYQAEWLGRHIKIRQEPLTGRKLWIYGILIGIFMGFLSGAFGIGAAAYIQLALMVVFGVPLLQTIGTCMMVILPISAAGGLSYLFNGRLDFPIFIQTLAGLMIGAWFGAKMTHLAPLRLLRVFIVGMPAVGGIVMILFH</sequence>
<comment type="subcellular location">
    <subcellularLocation>
        <location evidence="6">Cell membrane</location>
        <topology evidence="6">Multi-pass membrane protein</topology>
    </subcellularLocation>
    <subcellularLocation>
        <location evidence="1">Membrane</location>
        <topology evidence="1">Multi-pass membrane protein</topology>
    </subcellularLocation>
</comment>
<feature type="transmembrane region" description="Helical" evidence="6">
    <location>
        <begin position="150"/>
        <end position="176"/>
    </location>
</feature>
<feature type="transmembrane region" description="Helical" evidence="6">
    <location>
        <begin position="12"/>
        <end position="42"/>
    </location>
</feature>
<dbReference type="InterPro" id="IPR002781">
    <property type="entry name" value="TM_pro_TauE-like"/>
</dbReference>